<evidence type="ECO:0000313" key="10">
    <source>
        <dbReference type="Proteomes" id="UP000000422"/>
    </source>
</evidence>
<proteinExistence type="inferred from homology"/>
<name>Q7M8J2_WOLSU</name>
<comment type="similarity">
    <text evidence="2">Belongs to the adenylyl cyclase class-3 family.</text>
</comment>
<protein>
    <submittedName>
        <fullName evidence="9">ADENYLATE CYCLASE</fullName>
        <ecNumber evidence="9">4.6.1.1</ecNumber>
    </submittedName>
</protein>
<feature type="domain" description="Guanylate cyclase" evidence="8">
    <location>
        <begin position="459"/>
        <end position="592"/>
    </location>
</feature>
<dbReference type="GO" id="GO:0030313">
    <property type="term" value="C:cell envelope"/>
    <property type="evidence" value="ECO:0007669"/>
    <property type="project" value="UniProtKB-SubCell"/>
</dbReference>
<dbReference type="InterPro" id="IPR007890">
    <property type="entry name" value="CHASE2"/>
</dbReference>
<evidence type="ECO:0000256" key="4">
    <source>
        <dbReference type="ARBA" id="ARBA00022692"/>
    </source>
</evidence>
<dbReference type="InterPro" id="IPR050697">
    <property type="entry name" value="Adenylyl/Guanylyl_Cyclase_3/4"/>
</dbReference>
<evidence type="ECO:0000256" key="6">
    <source>
        <dbReference type="ARBA" id="ARBA00023136"/>
    </source>
</evidence>
<dbReference type="SMART" id="SM00044">
    <property type="entry name" value="CYCc"/>
    <property type="match status" value="1"/>
</dbReference>
<dbReference type="AlphaFoldDB" id="Q7M8J2"/>
<evidence type="ECO:0000256" key="2">
    <source>
        <dbReference type="ARBA" id="ARBA00005381"/>
    </source>
</evidence>
<dbReference type="PROSITE" id="PS50125">
    <property type="entry name" value="GUANYLATE_CYCLASE_2"/>
    <property type="match status" value="1"/>
</dbReference>
<dbReference type="SUPFAM" id="SSF55073">
    <property type="entry name" value="Nucleotide cyclase"/>
    <property type="match status" value="1"/>
</dbReference>
<feature type="transmembrane region" description="Helical" evidence="7">
    <location>
        <begin position="368"/>
        <end position="387"/>
    </location>
</feature>
<feature type="transmembrane region" description="Helical" evidence="7">
    <location>
        <begin position="393"/>
        <end position="418"/>
    </location>
</feature>
<dbReference type="Proteomes" id="UP000000422">
    <property type="component" value="Chromosome"/>
</dbReference>
<dbReference type="InterPro" id="IPR029787">
    <property type="entry name" value="Nucleotide_cyclase"/>
</dbReference>
<keyword evidence="10" id="KW-1185">Reference proteome</keyword>
<dbReference type="FunFam" id="3.30.70.1230:FF:000016">
    <property type="entry name" value="Adenylate/guanylate cyclase domain-containing protein"/>
    <property type="match status" value="1"/>
</dbReference>
<organism evidence="10">
    <name type="scientific">Wolinella succinogenes (strain ATCC 29543 / DSM 1740 / CCUG 13145 / JCM 31913 / LMG 7466 / NCTC 11488 / FDC 602W)</name>
    <name type="common">Vibrio succinogenes</name>
    <dbReference type="NCBI Taxonomy" id="273121"/>
    <lineage>
        <taxon>Bacteria</taxon>
        <taxon>Pseudomonadati</taxon>
        <taxon>Campylobacterota</taxon>
        <taxon>Epsilonproteobacteria</taxon>
        <taxon>Campylobacterales</taxon>
        <taxon>Helicobacteraceae</taxon>
        <taxon>Wolinella</taxon>
    </lineage>
</organism>
<dbReference type="STRING" id="273121.WS1633"/>
<reference evidence="9 10" key="1">
    <citation type="journal article" date="2003" name="Proc. Natl. Acad. Sci. U.S.A.">
        <title>Complete genome sequence and analysis of Wolinella succinogenes.</title>
        <authorList>
            <person name="Baar C."/>
            <person name="Eppinger M."/>
            <person name="Raddatz G."/>
            <person name="Simon JM."/>
            <person name="Lanz C."/>
            <person name="Klimmek O."/>
            <person name="Nandakumar R."/>
            <person name="Gross R."/>
            <person name="Rosinus A."/>
            <person name="Keller H."/>
            <person name="Jagtap P."/>
            <person name="Linke B."/>
            <person name="Meyer F."/>
            <person name="Lederer H."/>
            <person name="Schuster S.C."/>
        </authorList>
    </citation>
    <scope>NUCLEOTIDE SEQUENCE [LARGE SCALE GENOMIC DNA]</scope>
    <source>
        <strain evidence="10">ATCC 29543 / DSM 1740 / CCUG 13145 / JCM 31913 / LMG 7466 / NCTC 11488 / FDC 602W</strain>
    </source>
</reference>
<keyword evidence="6 7" id="KW-0472">Membrane</keyword>
<keyword evidence="3" id="KW-1003">Cell membrane</keyword>
<dbReference type="Pfam" id="PF05226">
    <property type="entry name" value="CHASE2"/>
    <property type="match status" value="1"/>
</dbReference>
<dbReference type="eggNOG" id="COG2114">
    <property type="taxonomic scope" value="Bacteria"/>
</dbReference>
<dbReference type="GO" id="GO:0004016">
    <property type="term" value="F:adenylate cyclase activity"/>
    <property type="evidence" value="ECO:0007669"/>
    <property type="project" value="UniProtKB-EC"/>
</dbReference>
<dbReference type="RefSeq" id="WP_011139448.1">
    <property type="nucleotide sequence ID" value="NC_005090.1"/>
</dbReference>
<keyword evidence="9" id="KW-0456">Lyase</keyword>
<dbReference type="Gene3D" id="3.30.70.1230">
    <property type="entry name" value="Nucleotide cyclase"/>
    <property type="match status" value="1"/>
</dbReference>
<dbReference type="GO" id="GO:0006171">
    <property type="term" value="P:cAMP biosynthetic process"/>
    <property type="evidence" value="ECO:0007669"/>
    <property type="project" value="TreeGrafter"/>
</dbReference>
<dbReference type="CDD" id="cd07302">
    <property type="entry name" value="CHD"/>
    <property type="match status" value="1"/>
</dbReference>
<dbReference type="EC" id="4.6.1.1" evidence="9"/>
<evidence type="ECO:0000256" key="3">
    <source>
        <dbReference type="ARBA" id="ARBA00022475"/>
    </source>
</evidence>
<keyword evidence="4 7" id="KW-0812">Transmembrane</keyword>
<sequence>MSRSNLLGILLVAILGLEGFLYFKPIPLLLSLEHKIKDAMFWWRGERAGNPNILIIDIDEKSLQALGQWPWSRDKVAVILNNLTQSGAGIIGLDVVFAEEDASSPVKILQSLGIDSSGLVDYDTLLAQTLESSPVVAGYVFAMQEDGVTPHGSPASRAIVIEREKPEHSYLPKPYRAILNIPLLQQSAYSSGYFNTLPDEDGVVRSVPLLMEYEGILYPALSLEMIRLALGVGRIEVEYFEQGVQAVRLGDILIPTDAFGRMRLNYTGGAKNYPYLSALDVYKGEFEREQVEGKLLLLGTSSAGLLDLRSTPFESVFPGVEVHANALDNLLSGDFIAKPLWSMGADVTLLLLLPLAGWLILRLFGVLLSFLGMTLLLWVLFGGHYYLMFSQGVILHTLTPLIATLSLFFGGIMINYFFESRQKELIKAKFARKVSKAVVEELTKNPSALSLEGKEAEITIFFSDVRDFTSISESLPSPQALIDLLNDYMTPMVEIITRHQGTIDKFIGDAVMAYWNAPKAVPFHADEALLSSIEQIEELTPLNEKLQNQGRPLIRIGIGLNSGKCIVGEMGSLGRSDYTCIGDPVNLASRIEGLCKGYGALILLSEYTLALLQNPNRYALREIDFVRVKGKEKPVRIYECLGFKERPWKENPSQFAEALALYRQGRFKEALEVFEKLKAQNPEKLFSLYTERCEHYLNEPPKDFDGVFAYKTK</sequence>
<dbReference type="SMART" id="SM01080">
    <property type="entry name" value="CHASE2"/>
    <property type="match status" value="1"/>
</dbReference>
<evidence type="ECO:0000256" key="7">
    <source>
        <dbReference type="SAM" id="Phobius"/>
    </source>
</evidence>
<evidence type="ECO:0000256" key="5">
    <source>
        <dbReference type="ARBA" id="ARBA00022989"/>
    </source>
</evidence>
<evidence type="ECO:0000313" key="9">
    <source>
        <dbReference type="EMBL" id="CAE10664.1"/>
    </source>
</evidence>
<dbReference type="eggNOG" id="COG4252">
    <property type="taxonomic scope" value="Bacteria"/>
</dbReference>
<dbReference type="PANTHER" id="PTHR43081:SF1">
    <property type="entry name" value="ADENYLATE CYCLASE, TERMINAL-DIFFERENTIATION SPECIFIC"/>
    <property type="match status" value="1"/>
</dbReference>
<dbReference type="PANTHER" id="PTHR43081">
    <property type="entry name" value="ADENYLATE CYCLASE, TERMINAL-DIFFERENTIATION SPECIFIC-RELATED"/>
    <property type="match status" value="1"/>
</dbReference>
<gene>
    <name evidence="9" type="primary">gidA</name>
    <name evidence="9" type="ordered locus">WS1633</name>
</gene>
<dbReference type="Pfam" id="PF00211">
    <property type="entry name" value="Guanylate_cyc"/>
    <property type="match status" value="1"/>
</dbReference>
<dbReference type="KEGG" id="wsu:WS1633"/>
<evidence type="ECO:0000256" key="1">
    <source>
        <dbReference type="ARBA" id="ARBA00004196"/>
    </source>
</evidence>
<evidence type="ECO:0000259" key="8">
    <source>
        <dbReference type="PROSITE" id="PS50125"/>
    </source>
</evidence>
<dbReference type="HOGENOM" id="CLU_000445_85_1_7"/>
<dbReference type="InterPro" id="IPR001054">
    <property type="entry name" value="A/G_cyclase"/>
</dbReference>
<dbReference type="EMBL" id="BX571661">
    <property type="protein sequence ID" value="CAE10664.1"/>
    <property type="molecule type" value="Genomic_DNA"/>
</dbReference>
<dbReference type="GO" id="GO:0035556">
    <property type="term" value="P:intracellular signal transduction"/>
    <property type="evidence" value="ECO:0007669"/>
    <property type="project" value="InterPro"/>
</dbReference>
<accession>Q7M8J2</accession>
<comment type="subcellular location">
    <subcellularLocation>
        <location evidence="1">Cell envelope</location>
    </subcellularLocation>
</comment>
<keyword evidence="5 7" id="KW-1133">Transmembrane helix</keyword>